<organism evidence="2 3">
    <name type="scientific">Brevibacillus formosus</name>
    <dbReference type="NCBI Taxonomy" id="54913"/>
    <lineage>
        <taxon>Bacteria</taxon>
        <taxon>Bacillati</taxon>
        <taxon>Bacillota</taxon>
        <taxon>Bacilli</taxon>
        <taxon>Bacillales</taxon>
        <taxon>Paenibacillaceae</taxon>
        <taxon>Brevibacillus</taxon>
    </lineage>
</organism>
<dbReference type="AlphaFoldDB" id="A0A220MKK2"/>
<evidence type="ECO:0000313" key="3">
    <source>
        <dbReference type="Proteomes" id="UP000197781"/>
    </source>
</evidence>
<dbReference type="KEGG" id="bfm:BP422_19765"/>
<dbReference type="Proteomes" id="UP000197781">
    <property type="component" value="Chromosome"/>
</dbReference>
<dbReference type="RefSeq" id="WP_088909241.1">
    <property type="nucleotide sequence ID" value="NZ_CP018145.1"/>
</dbReference>
<evidence type="ECO:0000256" key="1">
    <source>
        <dbReference type="SAM" id="SignalP"/>
    </source>
</evidence>
<keyword evidence="1" id="KW-0732">Signal</keyword>
<sequence length="151" mass="15823">MKKVLFSGAMAIVMAASAITPAFAASQDRAIQEAQAQATWDGSFSNSYTIPKSSIIAAVAGGTATIAKLLEKRGVPTEWTAPIAAAISAGVGSSVTGDIKVSGTTYYKWIKFPTKAFYRVETTIKMGNTVIDEDVIEYEADANHGGDVAPK</sequence>
<evidence type="ECO:0000313" key="2">
    <source>
        <dbReference type="EMBL" id="ASJ55587.1"/>
    </source>
</evidence>
<protein>
    <submittedName>
        <fullName evidence="2">Uncharacterized protein</fullName>
    </submittedName>
</protein>
<feature type="chain" id="PRO_5013393019" evidence="1">
    <location>
        <begin position="25"/>
        <end position="151"/>
    </location>
</feature>
<gene>
    <name evidence="2" type="ORF">BP422_19765</name>
</gene>
<proteinExistence type="predicted"/>
<reference evidence="2 3" key="1">
    <citation type="submission" date="2016-11" db="EMBL/GenBank/DDBJ databases">
        <authorList>
            <person name="Jaros S."/>
            <person name="Januszkiewicz K."/>
            <person name="Wedrychowicz H."/>
        </authorList>
    </citation>
    <scope>NUCLEOTIDE SEQUENCE [LARGE SCALE GENOMIC DNA]</scope>
    <source>
        <strain evidence="2 3">NF2</strain>
    </source>
</reference>
<accession>A0A220MKK2</accession>
<dbReference type="EMBL" id="CP018145">
    <property type="protein sequence ID" value="ASJ55587.1"/>
    <property type="molecule type" value="Genomic_DNA"/>
</dbReference>
<name>A0A220MKK2_9BACL</name>
<feature type="signal peptide" evidence="1">
    <location>
        <begin position="1"/>
        <end position="24"/>
    </location>
</feature>